<reference evidence="1 2" key="1">
    <citation type="journal article" date="2016" name="C (Basel)">
        <title>Selective Growth of and Electricity Production by Marine Exoelectrogenic Bacteria in Self-Aggregated Hydrogel of Microbially Reduced Graphene Oxide.</title>
        <authorList>
            <person name="Yoshida N."/>
            <person name="Goto Y."/>
            <person name="Miyata Y."/>
        </authorList>
    </citation>
    <scope>NUCLEOTIDE SEQUENCE [LARGE SCALE GENOMIC DNA]</scope>
    <source>
        <strain evidence="1 2">NIT-T3</strain>
    </source>
</reference>
<reference evidence="1 2" key="2">
    <citation type="journal article" date="2021" name="Int. J. Syst. Evol. Microbiol.">
        <title>Isolation and Polyphasic Characterization of Desulfuromonas versatilis sp. Nov., an Electrogenic Bacteria Capable of Versatile Metabolism Isolated from a Graphene Oxide-Reducing Enrichment Culture.</title>
        <authorList>
            <person name="Xie L."/>
            <person name="Yoshida N."/>
            <person name="Ishii S."/>
            <person name="Meng L."/>
        </authorList>
    </citation>
    <scope>NUCLEOTIDE SEQUENCE [LARGE SCALE GENOMIC DNA]</scope>
    <source>
        <strain evidence="1 2">NIT-T3</strain>
    </source>
</reference>
<evidence type="ECO:0000313" key="1">
    <source>
        <dbReference type="EMBL" id="BCR03807.1"/>
    </source>
</evidence>
<dbReference type="Proteomes" id="UP001319827">
    <property type="component" value="Chromosome"/>
</dbReference>
<dbReference type="EMBL" id="AP024355">
    <property type="protein sequence ID" value="BCR03807.1"/>
    <property type="molecule type" value="Genomic_DNA"/>
</dbReference>
<organism evidence="1 2">
    <name type="scientific">Desulfuromonas versatilis</name>
    <dbReference type="NCBI Taxonomy" id="2802975"/>
    <lineage>
        <taxon>Bacteria</taxon>
        <taxon>Pseudomonadati</taxon>
        <taxon>Thermodesulfobacteriota</taxon>
        <taxon>Desulfuromonadia</taxon>
        <taxon>Desulfuromonadales</taxon>
        <taxon>Desulfuromonadaceae</taxon>
        <taxon>Desulfuromonas</taxon>
    </lineage>
</organism>
<proteinExistence type="predicted"/>
<keyword evidence="2" id="KW-1185">Reference proteome</keyword>
<dbReference type="RefSeq" id="WP_221252614.1">
    <property type="nucleotide sequence ID" value="NZ_AP024355.1"/>
</dbReference>
<gene>
    <name evidence="1" type="ORF">DESUT3_08760</name>
</gene>
<sequence length="74" mass="7888">MLPIVNQQRTVPGMSVAGDFQQSSGAEKAKFHSPGEFNENLGLALYDHSLKTGIVKSETAAALVPETHLPVIRG</sequence>
<protein>
    <submittedName>
        <fullName evidence="1">Uncharacterized protein</fullName>
    </submittedName>
</protein>
<name>A0ABM8HTK4_9BACT</name>
<accession>A0ABM8HTK4</accession>
<evidence type="ECO:0000313" key="2">
    <source>
        <dbReference type="Proteomes" id="UP001319827"/>
    </source>
</evidence>